<evidence type="ECO:0000259" key="7">
    <source>
        <dbReference type="SMART" id="SM00670"/>
    </source>
</evidence>
<dbReference type="InterPro" id="IPR045153">
    <property type="entry name" value="Est1/Ebs1-like"/>
</dbReference>
<feature type="region of interest" description="Disordered" evidence="6">
    <location>
        <begin position="1"/>
        <end position="23"/>
    </location>
</feature>
<dbReference type="SUPFAM" id="SSF88723">
    <property type="entry name" value="PIN domain-like"/>
    <property type="match status" value="1"/>
</dbReference>
<evidence type="ECO:0000313" key="9">
    <source>
        <dbReference type="Proteomes" id="UP000728032"/>
    </source>
</evidence>
<feature type="compositionally biased region" description="Low complexity" evidence="6">
    <location>
        <begin position="107"/>
        <end position="123"/>
    </location>
</feature>
<dbReference type="GO" id="GO:0000184">
    <property type="term" value="P:nuclear-transcribed mRNA catabolic process, nonsense-mediated decay"/>
    <property type="evidence" value="ECO:0007669"/>
    <property type="project" value="UniProtKB-KW"/>
</dbReference>
<dbReference type="InterPro" id="IPR011990">
    <property type="entry name" value="TPR-like_helical_dom_sf"/>
</dbReference>
<comment type="subcellular location">
    <subcellularLocation>
        <location evidence="2">Cytoplasm</location>
    </subcellularLocation>
    <subcellularLocation>
        <location evidence="1">Nucleus</location>
    </subcellularLocation>
</comment>
<feature type="compositionally biased region" description="Polar residues" evidence="6">
    <location>
        <begin position="304"/>
        <end position="316"/>
    </location>
</feature>
<evidence type="ECO:0000256" key="2">
    <source>
        <dbReference type="ARBA" id="ARBA00004496"/>
    </source>
</evidence>
<name>A0A7R9QB38_9ACAR</name>
<feature type="compositionally biased region" description="Polar residues" evidence="6">
    <location>
        <begin position="423"/>
        <end position="449"/>
    </location>
</feature>
<feature type="compositionally biased region" description="Basic and acidic residues" evidence="6">
    <location>
        <begin position="333"/>
        <end position="343"/>
    </location>
</feature>
<keyword evidence="4" id="KW-0866">Nonsense-mediated mRNA decay</keyword>
<dbReference type="GO" id="GO:0042162">
    <property type="term" value="F:telomeric DNA binding"/>
    <property type="evidence" value="ECO:0007669"/>
    <property type="project" value="TreeGrafter"/>
</dbReference>
<dbReference type="InterPro" id="IPR029060">
    <property type="entry name" value="PIN-like_dom_sf"/>
</dbReference>
<feature type="region of interest" description="Disordered" evidence="6">
    <location>
        <begin position="463"/>
        <end position="484"/>
    </location>
</feature>
<keyword evidence="5" id="KW-0539">Nucleus</keyword>
<dbReference type="PANTHER" id="PTHR15696:SF0">
    <property type="entry name" value="TELOMERASE-BINDING PROTEIN EST1A"/>
    <property type="match status" value="1"/>
</dbReference>
<feature type="compositionally biased region" description="Polar residues" evidence="6">
    <location>
        <begin position="401"/>
        <end position="410"/>
    </location>
</feature>
<keyword evidence="3" id="KW-0963">Cytoplasm</keyword>
<feature type="compositionally biased region" description="Polar residues" evidence="6">
    <location>
        <begin position="214"/>
        <end position="241"/>
    </location>
</feature>
<dbReference type="SUPFAM" id="SSF48452">
    <property type="entry name" value="TPR-like"/>
    <property type="match status" value="1"/>
</dbReference>
<feature type="region of interest" description="Disordered" evidence="6">
    <location>
        <begin position="304"/>
        <end position="346"/>
    </location>
</feature>
<dbReference type="InterPro" id="IPR018834">
    <property type="entry name" value="DNA/RNA-bd_Est1-type"/>
</dbReference>
<evidence type="ECO:0000313" key="8">
    <source>
        <dbReference type="EMBL" id="CAD7639185.1"/>
    </source>
</evidence>
<dbReference type="Gene3D" id="1.25.40.10">
    <property type="entry name" value="Tetratricopeptide repeat domain"/>
    <property type="match status" value="1"/>
</dbReference>
<feature type="compositionally biased region" description="Basic and acidic residues" evidence="6">
    <location>
        <begin position="194"/>
        <end position="213"/>
    </location>
</feature>
<dbReference type="GO" id="GO:0005697">
    <property type="term" value="C:telomerase holoenzyme complex"/>
    <property type="evidence" value="ECO:0007669"/>
    <property type="project" value="TreeGrafter"/>
</dbReference>
<feature type="region of interest" description="Disordered" evidence="6">
    <location>
        <begin position="36"/>
        <end position="242"/>
    </location>
</feature>
<dbReference type="EMBL" id="CAJPVJ010000368">
    <property type="protein sequence ID" value="CAG2162236.1"/>
    <property type="molecule type" value="Genomic_DNA"/>
</dbReference>
<reference evidence="8" key="1">
    <citation type="submission" date="2020-11" db="EMBL/GenBank/DDBJ databases">
        <authorList>
            <person name="Tran Van P."/>
        </authorList>
    </citation>
    <scope>NUCLEOTIDE SEQUENCE</scope>
</reference>
<feature type="region of interest" description="Disordered" evidence="6">
    <location>
        <begin position="247"/>
        <end position="266"/>
    </location>
</feature>
<feature type="compositionally biased region" description="Low complexity" evidence="6">
    <location>
        <begin position="471"/>
        <end position="484"/>
    </location>
</feature>
<feature type="compositionally biased region" description="Polar residues" evidence="6">
    <location>
        <begin position="97"/>
        <end position="106"/>
    </location>
</feature>
<feature type="compositionally biased region" description="Basic and acidic residues" evidence="6">
    <location>
        <begin position="54"/>
        <end position="73"/>
    </location>
</feature>
<dbReference type="PANTHER" id="PTHR15696">
    <property type="entry name" value="SMG-7 SUPPRESSOR WITH MORPHOLOGICAL EFFECT ON GENITALIA PROTEIN 7"/>
    <property type="match status" value="1"/>
</dbReference>
<feature type="compositionally biased region" description="Polar residues" evidence="6">
    <location>
        <begin position="133"/>
        <end position="160"/>
    </location>
</feature>
<dbReference type="Proteomes" id="UP000728032">
    <property type="component" value="Unassembled WGS sequence"/>
</dbReference>
<feature type="compositionally biased region" description="Polar residues" evidence="6">
    <location>
        <begin position="375"/>
        <end position="391"/>
    </location>
</feature>
<gene>
    <name evidence="8" type="ORF">ONB1V03_LOCUS1835</name>
</gene>
<dbReference type="EMBL" id="OC915193">
    <property type="protein sequence ID" value="CAD7639185.1"/>
    <property type="molecule type" value="Genomic_DNA"/>
</dbReference>
<evidence type="ECO:0000256" key="1">
    <source>
        <dbReference type="ARBA" id="ARBA00004123"/>
    </source>
</evidence>
<dbReference type="GO" id="GO:0070034">
    <property type="term" value="F:telomerase RNA binding"/>
    <property type="evidence" value="ECO:0007669"/>
    <property type="project" value="TreeGrafter"/>
</dbReference>
<organism evidence="8">
    <name type="scientific">Oppiella nova</name>
    <dbReference type="NCBI Taxonomy" id="334625"/>
    <lineage>
        <taxon>Eukaryota</taxon>
        <taxon>Metazoa</taxon>
        <taxon>Ecdysozoa</taxon>
        <taxon>Arthropoda</taxon>
        <taxon>Chelicerata</taxon>
        <taxon>Arachnida</taxon>
        <taxon>Acari</taxon>
        <taxon>Acariformes</taxon>
        <taxon>Sarcoptiformes</taxon>
        <taxon>Oribatida</taxon>
        <taxon>Brachypylina</taxon>
        <taxon>Oppioidea</taxon>
        <taxon>Oppiidae</taxon>
        <taxon>Oppiella</taxon>
    </lineage>
</organism>
<evidence type="ECO:0000256" key="5">
    <source>
        <dbReference type="ARBA" id="ARBA00023242"/>
    </source>
</evidence>
<dbReference type="CDD" id="cd09885">
    <property type="entry name" value="PIN_Smg6-like"/>
    <property type="match status" value="1"/>
</dbReference>
<dbReference type="InterPro" id="IPR002716">
    <property type="entry name" value="PIN_dom"/>
</dbReference>
<protein>
    <recommendedName>
        <fullName evidence="7">PIN domain-containing protein</fullName>
    </recommendedName>
</protein>
<evidence type="ECO:0000256" key="3">
    <source>
        <dbReference type="ARBA" id="ARBA00022490"/>
    </source>
</evidence>
<dbReference type="Pfam" id="PF13638">
    <property type="entry name" value="PIN_4"/>
    <property type="match status" value="1"/>
</dbReference>
<proteinExistence type="predicted"/>
<evidence type="ECO:0000256" key="4">
    <source>
        <dbReference type="ARBA" id="ARBA00023161"/>
    </source>
</evidence>
<feature type="domain" description="PIN" evidence="7">
    <location>
        <begin position="1212"/>
        <end position="1372"/>
    </location>
</feature>
<evidence type="ECO:0000256" key="6">
    <source>
        <dbReference type="SAM" id="MobiDB-lite"/>
    </source>
</evidence>
<dbReference type="OrthoDB" id="2017974at2759"/>
<dbReference type="SMART" id="SM00670">
    <property type="entry name" value="PINc"/>
    <property type="match status" value="1"/>
</dbReference>
<dbReference type="InterPro" id="IPR019458">
    <property type="entry name" value="Est1-like_N"/>
</dbReference>
<dbReference type="GO" id="GO:0005737">
    <property type="term" value="C:cytoplasm"/>
    <property type="evidence" value="ECO:0007669"/>
    <property type="project" value="UniProtKB-SubCell"/>
</dbReference>
<feature type="compositionally biased region" description="Basic and acidic residues" evidence="6">
    <location>
        <begin position="161"/>
        <end position="186"/>
    </location>
</feature>
<dbReference type="Gene3D" id="3.40.50.1010">
    <property type="entry name" value="5'-nuclease"/>
    <property type="match status" value="1"/>
</dbReference>
<dbReference type="Pfam" id="PF10373">
    <property type="entry name" value="EST1_DNA_bind"/>
    <property type="match status" value="1"/>
</dbReference>
<feature type="region of interest" description="Disordered" evidence="6">
    <location>
        <begin position="375"/>
        <end position="449"/>
    </location>
</feature>
<dbReference type="Pfam" id="PF10374">
    <property type="entry name" value="EST1"/>
    <property type="match status" value="1"/>
</dbReference>
<sequence>MDIKSPKNGSNGSANQRKRPEMALYKPGMGKILAKKADNGDTIGVQSKPDISGDDLRHEIMVESPKTDSRSDLKSNNNNSNKCVAKKPDIKVYVPPKQSTGQSATPSTTASDNKTATADTKAAVPADKPQPKPQRNSVPQNTDNNHNQRQLQNSKSGNNRQKWDRNERQQQEKSSERRDNKSSKYEKRQRHHNNTSDRSDRQTDRLERNDRTSQSKTNVADKSGENMGSSNYESNKSQTIEVSHKVDYKEETTHRKTKPNEPKVVHNMPEKHKHDKYEDYEDYYNVEFNPIHANVDRNEKFTNSYSNSNQRNSGTNVEMPVPRNDGNYNTNDNKSRVKHESASNKRNFTAIKSQHNHNRYVKTFEHQIPPRFLKQQQLKKQNSEQTQQTHYENQRRDSLRESTSQTQTANAEAGPQRGLIRLPNSQMTPNDWSAQQPNTSHHQNRSLNASKPTVAIRPTQHVTAANPIQYSPSSSPDTNSLSTTVDNYQQLSPYLRSNNEYAIPHFMSAASVENTENSRRKLKPIIEKSLNEASAAETDLSVCHDPQKVEQIRYRIQLRYEHIILNDLRFCAETNVEQRLWKSAFYQFIEHYRRLMEQNSEQQSELKTCLHKIIDEASLFFENLLVKMQETYGFVIEKLLAHEYDSDNSENYETLKLVSISAQKIYLYLGDLSRYRECETKNSTFVKSKFFYLRAQMLAPKNGRSYNQLALLAMYQNRRLDAVYYYMRSLAASNPFLTARENLLTIFDECRRKYELNEKKRNQDLEANRRKRMEELEGLAADKNRLEIWIRSDGSSAVINNYKQLFETDSDAKKENLDSLSSVDLNKRFVLSFLHTHGKLFSRVGMESFVPVVNQMLAEFQSLLRRSPIPVMSQRLSQLLAINMFAVFHTSLKGMDSKPVLYSFNLHNMLIPHMTTFLDTTYGSNCRSLLQEQAIQVTLAMMSLILECAINTLKVQKASETNSDIISDDLTELLPTIKLWTDWMSCQKQLWCPPPPPSDFRINCRADGDIWTLFAEFLTLLTKINIRSVKLFGSKLEGCEPIILPEDTSLAGFLPLLGSPQCVQFAQPNYDKEKARTCLRLTAIQYFGDYLCGIVEPYLKYDVENKGFVSLIPTSVTPTDDQTIIKEFSELEISETETDEYSYELSSAETNNTMSNDSDVKSPEQMEIEKLWSLQEKLKKAKDKQELMKQTVDAVLTEENQNKPSRIVVQPRYVIPDTNCYIDHLDKIKRIIESKYYELIVPLIVINELNGLKTRGIQTTKPLTFSDDHTGQVGKAALEAMEYLVSAFNDKSLRLKAITSKGSLLESINFISESITDTQGNSNDDFILSACFHFIKDKPKEKATKESDMNSDESNSIFREVVLLTDDRNLRVKSLGHNVPVRGLQHFVKWAAIPSDANHVKHK</sequence>
<accession>A0A7R9QB38</accession>
<keyword evidence="9" id="KW-1185">Reference proteome</keyword>